<proteinExistence type="predicted"/>
<evidence type="ECO:0000313" key="2">
    <source>
        <dbReference type="Proteomes" id="UP000319160"/>
    </source>
</evidence>
<name>A0A553HVW4_9PEZI</name>
<gene>
    <name evidence="1" type="ORF">FHL15_006950</name>
</gene>
<reference evidence="2" key="1">
    <citation type="submission" date="2019-06" db="EMBL/GenBank/DDBJ databases">
        <title>Draft genome sequence of the griseofulvin-producing fungus Xylaria cubensis strain G536.</title>
        <authorList>
            <person name="Mead M.E."/>
            <person name="Raja H.A."/>
            <person name="Steenwyk J.L."/>
            <person name="Knowles S.L."/>
            <person name="Oberlies N.H."/>
            <person name="Rokas A."/>
        </authorList>
    </citation>
    <scope>NUCLEOTIDE SEQUENCE [LARGE SCALE GENOMIC DNA]</scope>
    <source>
        <strain evidence="2">G536</strain>
    </source>
</reference>
<dbReference type="OrthoDB" id="4779721at2759"/>
<dbReference type="Proteomes" id="UP000319160">
    <property type="component" value="Unassembled WGS sequence"/>
</dbReference>
<dbReference type="STRING" id="2512241.A0A553HVW4"/>
<comment type="caution">
    <text evidence="1">The sequence shown here is derived from an EMBL/GenBank/DDBJ whole genome shotgun (WGS) entry which is preliminary data.</text>
</comment>
<organism evidence="1 2">
    <name type="scientific">Xylaria flabelliformis</name>
    <dbReference type="NCBI Taxonomy" id="2512241"/>
    <lineage>
        <taxon>Eukaryota</taxon>
        <taxon>Fungi</taxon>
        <taxon>Dikarya</taxon>
        <taxon>Ascomycota</taxon>
        <taxon>Pezizomycotina</taxon>
        <taxon>Sordariomycetes</taxon>
        <taxon>Xylariomycetidae</taxon>
        <taxon>Xylariales</taxon>
        <taxon>Xylariaceae</taxon>
        <taxon>Xylaria</taxon>
    </lineage>
</organism>
<dbReference type="EMBL" id="VFLP01000039">
    <property type="protein sequence ID" value="TRX92083.1"/>
    <property type="molecule type" value="Genomic_DNA"/>
</dbReference>
<evidence type="ECO:0000313" key="1">
    <source>
        <dbReference type="EMBL" id="TRX92083.1"/>
    </source>
</evidence>
<accession>A0A553HVW4</accession>
<sequence length="302" mass="35047">MPLRPTPVALSGVRVPNLFLPKKPNFAATKKLWDAESKSDDDLQASELKPFRVTSAWKEVQKKEKMGWKKTSVDLRDSYTKELCDRTSSHIGRTQDDLRRMTRPLRKWAERGWLPPGGYQGQAKSVARIVKFTRIVKFIRIWFLDFHIIQNLALIIKRLNSTMLDDVSQESLKAQLDRVEHQMKAITCARHVAQVAEERKNLFAIANTLRFLEVESARAQSEAEAGKWEHINPHRFPSETLRAVEMNLLKSEVLSMELLVRKRLLEAPKIQRLAFRTLREFGYTPNFPQPPSEEPDFDDEEE</sequence>
<protein>
    <submittedName>
        <fullName evidence="1">Uncharacterized protein</fullName>
    </submittedName>
</protein>
<dbReference type="AlphaFoldDB" id="A0A553HVW4"/>
<keyword evidence="2" id="KW-1185">Reference proteome</keyword>